<keyword evidence="3" id="KW-1185">Reference proteome</keyword>
<proteinExistence type="predicted"/>
<evidence type="ECO:0000313" key="3">
    <source>
        <dbReference type="Proteomes" id="UP000789739"/>
    </source>
</evidence>
<comment type="caution">
    <text evidence="2">The sequence shown here is derived from an EMBL/GenBank/DDBJ whole genome shotgun (WGS) entry which is preliminary data.</text>
</comment>
<reference evidence="2" key="1">
    <citation type="submission" date="2021-06" db="EMBL/GenBank/DDBJ databases">
        <authorList>
            <person name="Kallberg Y."/>
            <person name="Tangrot J."/>
            <person name="Rosling A."/>
        </authorList>
    </citation>
    <scope>NUCLEOTIDE SEQUENCE</scope>
    <source>
        <strain evidence="2">BR232B</strain>
    </source>
</reference>
<dbReference type="EMBL" id="CAJVPI010000918">
    <property type="protein sequence ID" value="CAG8582258.1"/>
    <property type="molecule type" value="Genomic_DNA"/>
</dbReference>
<feature type="non-terminal residue" evidence="2">
    <location>
        <position position="1"/>
    </location>
</feature>
<gene>
    <name evidence="2" type="ORF">PBRASI_LOCUS6683</name>
</gene>
<name>A0A9N9G570_9GLOM</name>
<feature type="compositionally biased region" description="Polar residues" evidence="1">
    <location>
        <begin position="39"/>
        <end position="50"/>
    </location>
</feature>
<evidence type="ECO:0000313" key="2">
    <source>
        <dbReference type="EMBL" id="CAG8582258.1"/>
    </source>
</evidence>
<protein>
    <submittedName>
        <fullName evidence="2">11184_t:CDS:1</fullName>
    </submittedName>
</protein>
<feature type="compositionally biased region" description="Low complexity" evidence="1">
    <location>
        <begin position="12"/>
        <end position="24"/>
    </location>
</feature>
<dbReference type="Proteomes" id="UP000789739">
    <property type="component" value="Unassembled WGS sequence"/>
</dbReference>
<dbReference type="AlphaFoldDB" id="A0A9N9G570"/>
<sequence>KSEDLSSYDPWTTSNTKSKTTPKSAVTKRIEAVHKEHSSSPLSPNKQPPVNRQIRSKMKLVESPAANIASSIINKHIDGTSNNAI</sequence>
<organism evidence="2 3">
    <name type="scientific">Paraglomus brasilianum</name>
    <dbReference type="NCBI Taxonomy" id="144538"/>
    <lineage>
        <taxon>Eukaryota</taxon>
        <taxon>Fungi</taxon>
        <taxon>Fungi incertae sedis</taxon>
        <taxon>Mucoromycota</taxon>
        <taxon>Glomeromycotina</taxon>
        <taxon>Glomeromycetes</taxon>
        <taxon>Paraglomerales</taxon>
        <taxon>Paraglomeraceae</taxon>
        <taxon>Paraglomus</taxon>
    </lineage>
</organism>
<feature type="compositionally biased region" description="Basic and acidic residues" evidence="1">
    <location>
        <begin position="28"/>
        <end position="38"/>
    </location>
</feature>
<feature type="region of interest" description="Disordered" evidence="1">
    <location>
        <begin position="1"/>
        <end position="51"/>
    </location>
</feature>
<accession>A0A9N9G570</accession>
<evidence type="ECO:0000256" key="1">
    <source>
        <dbReference type="SAM" id="MobiDB-lite"/>
    </source>
</evidence>